<dbReference type="SUPFAM" id="SSF55729">
    <property type="entry name" value="Acyl-CoA N-acyltransferases (Nat)"/>
    <property type="match status" value="1"/>
</dbReference>
<dbReference type="PANTHER" id="PTHR47443:SF3">
    <property type="entry name" value="GCN5-RELATED N-ACETYLTRANSFERASE 4, CHLOROPLASTIC"/>
    <property type="match status" value="1"/>
</dbReference>
<evidence type="ECO:0000313" key="2">
    <source>
        <dbReference type="EMBL" id="CAK0786717.1"/>
    </source>
</evidence>
<evidence type="ECO:0000313" key="3">
    <source>
        <dbReference type="Proteomes" id="UP001314263"/>
    </source>
</evidence>
<name>A0AAV1IKI8_9CHLO</name>
<dbReference type="InterPro" id="IPR000182">
    <property type="entry name" value="GNAT_dom"/>
</dbReference>
<organism evidence="2 3">
    <name type="scientific">Coccomyxa viridis</name>
    <dbReference type="NCBI Taxonomy" id="1274662"/>
    <lineage>
        <taxon>Eukaryota</taxon>
        <taxon>Viridiplantae</taxon>
        <taxon>Chlorophyta</taxon>
        <taxon>core chlorophytes</taxon>
        <taxon>Trebouxiophyceae</taxon>
        <taxon>Trebouxiophyceae incertae sedis</taxon>
        <taxon>Coccomyxaceae</taxon>
        <taxon>Coccomyxa</taxon>
    </lineage>
</organism>
<comment type="caution">
    <text evidence="2">The sequence shown here is derived from an EMBL/GenBank/DDBJ whole genome shotgun (WGS) entry which is preliminary data.</text>
</comment>
<feature type="domain" description="N-acetyltransferase" evidence="1">
    <location>
        <begin position="140"/>
        <end position="297"/>
    </location>
</feature>
<dbReference type="CDD" id="cd04301">
    <property type="entry name" value="NAT_SF"/>
    <property type="match status" value="1"/>
</dbReference>
<reference evidence="2 3" key="1">
    <citation type="submission" date="2023-10" db="EMBL/GenBank/DDBJ databases">
        <authorList>
            <person name="Maclean D."/>
            <person name="Macfadyen A."/>
        </authorList>
    </citation>
    <scope>NUCLEOTIDE SEQUENCE [LARGE SCALE GENOMIC DNA]</scope>
</reference>
<keyword evidence="3" id="KW-1185">Reference proteome</keyword>
<dbReference type="AlphaFoldDB" id="A0AAV1IKI8"/>
<proteinExistence type="predicted"/>
<dbReference type="Pfam" id="PF00583">
    <property type="entry name" value="Acetyltransf_1"/>
    <property type="match status" value="1"/>
</dbReference>
<sequence length="331" mass="36090">MIVTDGGRLSSNCLKPSLNLLQSLRQTFRTTARGRHLLQCTLQNSNHLPGLPVANHIAVRRATAADAKTIAAICSKAFEISALQEAGSEAGLAAQLGGILANAVEADVERQVTSAVEGKKQAAQEARLLSLDRQARSMRAQIVAMKEGRILSMHSAFSPADRTQLQRLRKRRMCTGFIAADRRSGELIGCAFASFMAAEALLPPPWPTSKPPRFYMSNLAVLPEHRRRGAALALLKACELLGRRWGEQSMWLHTNKTNSGAVALYKGAGYAICGQRPDGLLGVVTGSRDLLLKKELPQWRSPCARVEVVSVTGERQKSNNTYVWEPIVTKE</sequence>
<protein>
    <recommendedName>
        <fullName evidence="1">N-acetyltransferase domain-containing protein</fullName>
    </recommendedName>
</protein>
<accession>A0AAV1IKI8</accession>
<dbReference type="Proteomes" id="UP001314263">
    <property type="component" value="Unassembled WGS sequence"/>
</dbReference>
<dbReference type="PROSITE" id="PS51186">
    <property type="entry name" value="GNAT"/>
    <property type="match status" value="1"/>
</dbReference>
<evidence type="ECO:0000259" key="1">
    <source>
        <dbReference type="PROSITE" id="PS51186"/>
    </source>
</evidence>
<dbReference type="Gene3D" id="3.40.630.30">
    <property type="match status" value="1"/>
</dbReference>
<dbReference type="PANTHER" id="PTHR47443">
    <property type="entry name" value="ACYL-COA N-ACYLTRANSFERASES (NAT) SUPERFAMILY PROTEIN"/>
    <property type="match status" value="1"/>
</dbReference>
<dbReference type="EMBL" id="CAUYUE010000015">
    <property type="protein sequence ID" value="CAK0786717.1"/>
    <property type="molecule type" value="Genomic_DNA"/>
</dbReference>
<dbReference type="GO" id="GO:0016747">
    <property type="term" value="F:acyltransferase activity, transferring groups other than amino-acyl groups"/>
    <property type="evidence" value="ECO:0007669"/>
    <property type="project" value="InterPro"/>
</dbReference>
<dbReference type="InterPro" id="IPR016181">
    <property type="entry name" value="Acyl_CoA_acyltransferase"/>
</dbReference>
<gene>
    <name evidence="2" type="ORF">CVIRNUC_009931</name>
</gene>